<comment type="similarity">
    <text evidence="2 12">Belongs to the cytochrome P450 family.</text>
</comment>
<evidence type="ECO:0000256" key="6">
    <source>
        <dbReference type="ARBA" id="ARBA00022989"/>
    </source>
</evidence>
<dbReference type="PANTHER" id="PTHR24282">
    <property type="entry name" value="CYTOCHROME P450 FAMILY MEMBER"/>
    <property type="match status" value="1"/>
</dbReference>
<evidence type="ECO:0000256" key="1">
    <source>
        <dbReference type="ARBA" id="ARBA00004167"/>
    </source>
</evidence>
<evidence type="ECO:0000256" key="12">
    <source>
        <dbReference type="RuleBase" id="RU000461"/>
    </source>
</evidence>
<dbReference type="InterPro" id="IPR036396">
    <property type="entry name" value="Cyt_P450_sf"/>
</dbReference>
<proteinExistence type="inferred from homology"/>
<evidence type="ECO:0008006" key="15">
    <source>
        <dbReference type="Google" id="ProtNLM"/>
    </source>
</evidence>
<evidence type="ECO:0000256" key="7">
    <source>
        <dbReference type="ARBA" id="ARBA00023002"/>
    </source>
</evidence>
<keyword evidence="14" id="KW-1185">Reference proteome</keyword>
<dbReference type="InterPro" id="IPR002401">
    <property type="entry name" value="Cyt_P450_E_grp-I"/>
</dbReference>
<evidence type="ECO:0000256" key="5">
    <source>
        <dbReference type="ARBA" id="ARBA00022723"/>
    </source>
</evidence>
<dbReference type="GO" id="GO:0020037">
    <property type="term" value="F:heme binding"/>
    <property type="evidence" value="ECO:0007669"/>
    <property type="project" value="InterPro"/>
</dbReference>
<accession>A0AAQ3S2Z7</accession>
<keyword evidence="3 11" id="KW-0349">Heme</keyword>
<dbReference type="InterPro" id="IPR017972">
    <property type="entry name" value="Cyt_P450_CS"/>
</dbReference>
<dbReference type="PROSITE" id="PS00086">
    <property type="entry name" value="CYTOCHROME_P450"/>
    <property type="match status" value="1"/>
</dbReference>
<protein>
    <recommendedName>
        <fullName evidence="15">Cytochrome P450</fullName>
    </recommendedName>
</protein>
<dbReference type="Pfam" id="PF00067">
    <property type="entry name" value="p450"/>
    <property type="match status" value="2"/>
</dbReference>
<evidence type="ECO:0000256" key="3">
    <source>
        <dbReference type="ARBA" id="ARBA00022617"/>
    </source>
</evidence>
<keyword evidence="4" id="KW-0812">Transmembrane</keyword>
<name>A0AAQ3S2Z7_VIGMU</name>
<dbReference type="PRINTS" id="PR00385">
    <property type="entry name" value="P450"/>
</dbReference>
<dbReference type="SUPFAM" id="SSF48264">
    <property type="entry name" value="Cytochrome P450"/>
    <property type="match status" value="1"/>
</dbReference>
<keyword evidence="8 11" id="KW-0408">Iron</keyword>
<evidence type="ECO:0000256" key="9">
    <source>
        <dbReference type="ARBA" id="ARBA00023033"/>
    </source>
</evidence>
<keyword evidence="6" id="KW-1133">Transmembrane helix</keyword>
<dbReference type="InterPro" id="IPR001128">
    <property type="entry name" value="Cyt_P450"/>
</dbReference>
<keyword evidence="10" id="KW-0472">Membrane</keyword>
<feature type="binding site" description="axial binding residue" evidence="11">
    <location>
        <position position="487"/>
    </location>
    <ligand>
        <name>heme</name>
        <dbReference type="ChEBI" id="CHEBI:30413"/>
    </ligand>
    <ligandPart>
        <name>Fe</name>
        <dbReference type="ChEBI" id="CHEBI:18248"/>
    </ligandPart>
</feature>
<reference evidence="13 14" key="1">
    <citation type="journal article" date="2023" name="Life. Sci Alliance">
        <title>Evolutionary insights into 3D genome organization and epigenetic landscape of Vigna mungo.</title>
        <authorList>
            <person name="Junaid A."/>
            <person name="Singh B."/>
            <person name="Bhatia S."/>
        </authorList>
    </citation>
    <scope>NUCLEOTIDE SEQUENCE [LARGE SCALE GENOMIC DNA]</scope>
    <source>
        <strain evidence="13">Urdbean</strain>
    </source>
</reference>
<dbReference type="Gene3D" id="1.10.630.10">
    <property type="entry name" value="Cytochrome P450"/>
    <property type="match status" value="1"/>
</dbReference>
<dbReference type="AlphaFoldDB" id="A0AAQ3S2Z7"/>
<evidence type="ECO:0000256" key="4">
    <source>
        <dbReference type="ARBA" id="ARBA00022692"/>
    </source>
</evidence>
<organism evidence="13 14">
    <name type="scientific">Vigna mungo</name>
    <name type="common">Black gram</name>
    <name type="synonym">Phaseolus mungo</name>
    <dbReference type="NCBI Taxonomy" id="3915"/>
    <lineage>
        <taxon>Eukaryota</taxon>
        <taxon>Viridiplantae</taxon>
        <taxon>Streptophyta</taxon>
        <taxon>Embryophyta</taxon>
        <taxon>Tracheophyta</taxon>
        <taxon>Spermatophyta</taxon>
        <taxon>Magnoliopsida</taxon>
        <taxon>eudicotyledons</taxon>
        <taxon>Gunneridae</taxon>
        <taxon>Pentapetalae</taxon>
        <taxon>rosids</taxon>
        <taxon>fabids</taxon>
        <taxon>Fabales</taxon>
        <taxon>Fabaceae</taxon>
        <taxon>Papilionoideae</taxon>
        <taxon>50 kb inversion clade</taxon>
        <taxon>NPAAA clade</taxon>
        <taxon>indigoferoid/millettioid clade</taxon>
        <taxon>Phaseoleae</taxon>
        <taxon>Vigna</taxon>
    </lineage>
</organism>
<dbReference type="GO" id="GO:0004497">
    <property type="term" value="F:monooxygenase activity"/>
    <property type="evidence" value="ECO:0007669"/>
    <property type="project" value="UniProtKB-KW"/>
</dbReference>
<dbReference type="GO" id="GO:0016020">
    <property type="term" value="C:membrane"/>
    <property type="evidence" value="ECO:0007669"/>
    <property type="project" value="UniProtKB-SubCell"/>
</dbReference>
<dbReference type="EMBL" id="CP144697">
    <property type="protein sequence ID" value="WVZ15572.1"/>
    <property type="molecule type" value="Genomic_DNA"/>
</dbReference>
<keyword evidence="7 12" id="KW-0560">Oxidoreductase</keyword>
<evidence type="ECO:0000313" key="14">
    <source>
        <dbReference type="Proteomes" id="UP001374535"/>
    </source>
</evidence>
<keyword evidence="5 11" id="KW-0479">Metal-binding</keyword>
<keyword evidence="9 12" id="KW-0503">Monooxygenase</keyword>
<dbReference type="InterPro" id="IPR050665">
    <property type="entry name" value="Cytochrome_P450_Monooxygen"/>
</dbReference>
<evidence type="ECO:0000256" key="8">
    <source>
        <dbReference type="ARBA" id="ARBA00023004"/>
    </source>
</evidence>
<evidence type="ECO:0000256" key="11">
    <source>
        <dbReference type="PIRSR" id="PIRSR602401-1"/>
    </source>
</evidence>
<dbReference type="GO" id="GO:0016705">
    <property type="term" value="F:oxidoreductase activity, acting on paired donors, with incorporation or reduction of molecular oxygen"/>
    <property type="evidence" value="ECO:0007669"/>
    <property type="project" value="InterPro"/>
</dbReference>
<dbReference type="Proteomes" id="UP001374535">
    <property type="component" value="Chromosome 4"/>
</dbReference>
<evidence type="ECO:0000313" key="13">
    <source>
        <dbReference type="EMBL" id="WVZ15572.1"/>
    </source>
</evidence>
<dbReference type="PRINTS" id="PR00463">
    <property type="entry name" value="EP450I"/>
</dbReference>
<dbReference type="GO" id="GO:0005506">
    <property type="term" value="F:iron ion binding"/>
    <property type="evidence" value="ECO:0007669"/>
    <property type="project" value="InterPro"/>
</dbReference>
<evidence type="ECO:0000256" key="2">
    <source>
        <dbReference type="ARBA" id="ARBA00010617"/>
    </source>
</evidence>
<comment type="subcellular location">
    <subcellularLocation>
        <location evidence="1">Membrane</location>
        <topology evidence="1">Single-pass membrane protein</topology>
    </subcellularLocation>
</comment>
<comment type="cofactor">
    <cofactor evidence="11">
        <name>heme</name>
        <dbReference type="ChEBI" id="CHEBI:30413"/>
    </cofactor>
</comment>
<gene>
    <name evidence="13" type="ORF">V8G54_013138</name>
</gene>
<sequence>MEILALSGTLAFFSLLPLLFLFKLTFSWWISPIYTHLKLKRCGFRGPPPTFPLGNIQEMKKKNTVTSSLLPSNLTHDIHSTVFPYFSRWQNSHGKVFIYWLGTEPFLYIADPEFLKKMSTEVLAKKWGKPRVFRHDRDPLFGNGLVMVEGNEWVRHRHVIAPAFSPLNLKVYLFLSLSVASIYNTDLLENMFHPAMASMMSESTNEMIERWIARINSGNSEIDVEKEVVETAGEIIAKTSFGMKGRNAKEVSEKLRALQMSLFRTTRYVGVPFEKCFNVKKTLEAKKLGKEIDQLLLSVITTRMKSIKRQTQEDLLGLLLQGNHQGDGKLGKTFTTRDLLDECKTFFFAGHETTALAITWTLLLLAMHEDWQNQLRDEIREVVGDKELDINVLAGLKKMKWVMNEVLRLYPTAPNVQRQAREDIQVDNLRIPNGTNMWIDVVAMHHDQALWGKDVNEFRPERFMNDVNGGCNHKMGYLPFGFGGRTCVGRNLSFMEYKIVLTLLLSRFTFKVSPGYNHSPSIMLSLRPTYGLHLLVQPLN</sequence>
<dbReference type="PANTHER" id="PTHR24282:SF15">
    <property type="entry name" value="CYTOCHROME P450, FAMILY 715, SUBFAMILY A, POLYPEPTIDE 1"/>
    <property type="match status" value="1"/>
</dbReference>
<evidence type="ECO:0000256" key="10">
    <source>
        <dbReference type="ARBA" id="ARBA00023136"/>
    </source>
</evidence>